<keyword evidence="5" id="KW-0863">Zinc-finger</keyword>
<evidence type="ECO:0000256" key="8">
    <source>
        <dbReference type="ARBA" id="ARBA00023254"/>
    </source>
</evidence>
<keyword evidence="6" id="KW-0862">Zinc</keyword>
<evidence type="ECO:0000256" key="3">
    <source>
        <dbReference type="ARBA" id="ARBA00022454"/>
    </source>
</evidence>
<sequence length="818" mass="92226">MNQTQSLAIVKQLLKTSLSSITYLRRVFGTLGLFPEENYEDFQVGSESGSYYCFFLQDSLTNSNLIGLALKHLKRDYSREANSLLDWLETGIFDALAHQYLRAIIFGIFLDPNEPNKLVECYTFKLTYPHGEPLLRIENHEGQVLATVGGDNSGNASLNQQHAFTIGEIKKSLQQLLRRLILLTQTLKPLPDNRYIVVKLHYYEDVTPANYEPLFFRASCSDQERLIFGQKPEKIPVGEVETAYHGLNLTIQTIADSTTLEELDQEPNTEFRISNIIDSSSMIIESPSGNAKKQPSIEKWSAELDLDEDETFMFNTTATSASTPIPVHQLPRLGDIQNTNNQEIIRVDEDEEDNTTVVFMEETLHQITEIGVGSDSNEDKDNKCNTNKNNHNTRDSSSITYREASQTPPHVPSTAENSLLCAEAKTSDISNDDEQNSITIAINSPRKAITQTYKNPRKSSQVQEQQKQQVSEKLQSCDEVEDQKEEKVPGKCQCDCGSRTSDGEMIRCSKCDTWGHVVCYGYTSKRDPRLLENHVCYRCLHSEFERNKKNNVSAKNDDELWSIEKLEDLALLRRMVIILWNEEPPKNYQVLRERLGIKYSKATQRVQKRLKNEGFIKQNSKQTNNNGRAKNSNEPLFIVIKSPENKSKMENYFDPLLGIPMLQENKVTLPAVEESNHRLSASEPFRNVTSNINNRINATPPPPAALQVIEEANSKETSPMEISPLPSFSQKYGESNAIEINSPPLEYMEISSKHGLEQDVIGVPPQDHTRGRSSSSSHDTTTTAISVLNNNDGSSSGIATRDQKKRKVSISIGHIAVL</sequence>
<dbReference type="InterPro" id="IPR003511">
    <property type="entry name" value="HORMA_dom"/>
</dbReference>
<evidence type="ECO:0000256" key="9">
    <source>
        <dbReference type="SAM" id="MobiDB-lite"/>
    </source>
</evidence>
<evidence type="ECO:0000256" key="6">
    <source>
        <dbReference type="ARBA" id="ARBA00022833"/>
    </source>
</evidence>
<dbReference type="GO" id="GO:0051598">
    <property type="term" value="P:meiotic recombination checkpoint signaling"/>
    <property type="evidence" value="ECO:0007669"/>
    <property type="project" value="TreeGrafter"/>
</dbReference>
<feature type="compositionally biased region" description="Low complexity" evidence="9">
    <location>
        <begin position="772"/>
        <end position="781"/>
    </location>
</feature>
<dbReference type="GO" id="GO:0005634">
    <property type="term" value="C:nucleus"/>
    <property type="evidence" value="ECO:0007669"/>
    <property type="project" value="UniProtKB-SubCell"/>
</dbReference>
<name>A0A9N9BX66_9GLOM</name>
<feature type="compositionally biased region" description="Polar residues" evidence="9">
    <location>
        <begin position="786"/>
        <end position="798"/>
    </location>
</feature>
<feature type="compositionally biased region" description="Polar residues" evidence="9">
    <location>
        <begin position="396"/>
        <end position="408"/>
    </location>
</feature>
<dbReference type="GO" id="GO:0008270">
    <property type="term" value="F:zinc ion binding"/>
    <property type="evidence" value="ECO:0007669"/>
    <property type="project" value="UniProtKB-KW"/>
</dbReference>
<gene>
    <name evidence="11" type="ORF">AGERDE_LOCUS8122</name>
</gene>
<dbReference type="SUPFAM" id="SSF57903">
    <property type="entry name" value="FYVE/PHD zinc finger"/>
    <property type="match status" value="1"/>
</dbReference>
<keyword evidence="12" id="KW-1185">Reference proteome</keyword>
<dbReference type="InterPro" id="IPR051294">
    <property type="entry name" value="HORMA_MeioticProgression"/>
</dbReference>
<dbReference type="Gene3D" id="3.30.900.10">
    <property type="entry name" value="HORMA domain"/>
    <property type="match status" value="1"/>
</dbReference>
<evidence type="ECO:0000256" key="4">
    <source>
        <dbReference type="ARBA" id="ARBA00022723"/>
    </source>
</evidence>
<accession>A0A9N9BX66</accession>
<evidence type="ECO:0000313" key="11">
    <source>
        <dbReference type="EMBL" id="CAG8581037.1"/>
    </source>
</evidence>
<evidence type="ECO:0000256" key="2">
    <source>
        <dbReference type="ARBA" id="ARBA00004286"/>
    </source>
</evidence>
<dbReference type="InterPro" id="IPR011011">
    <property type="entry name" value="Znf_FYVE_PHD"/>
</dbReference>
<dbReference type="SMART" id="SM00249">
    <property type="entry name" value="PHD"/>
    <property type="match status" value="1"/>
</dbReference>
<dbReference type="SUPFAM" id="SSF56019">
    <property type="entry name" value="The spindle assembly checkpoint protein mad2"/>
    <property type="match status" value="1"/>
</dbReference>
<dbReference type="Pfam" id="PF02301">
    <property type="entry name" value="HORMA"/>
    <property type="match status" value="1"/>
</dbReference>
<dbReference type="PANTHER" id="PTHR48225">
    <property type="entry name" value="HORMA DOMAIN-CONTAINING PROTEIN 1"/>
    <property type="match status" value="1"/>
</dbReference>
<dbReference type="InterPro" id="IPR013083">
    <property type="entry name" value="Znf_RING/FYVE/PHD"/>
</dbReference>
<evidence type="ECO:0000256" key="1">
    <source>
        <dbReference type="ARBA" id="ARBA00004123"/>
    </source>
</evidence>
<dbReference type="PROSITE" id="PS50815">
    <property type="entry name" value="HORMA"/>
    <property type="match status" value="1"/>
</dbReference>
<feature type="domain" description="HORMA" evidence="10">
    <location>
        <begin position="4"/>
        <end position="251"/>
    </location>
</feature>
<dbReference type="EMBL" id="CAJVPL010001643">
    <property type="protein sequence ID" value="CAG8581037.1"/>
    <property type="molecule type" value="Genomic_DNA"/>
</dbReference>
<reference evidence="11" key="1">
    <citation type="submission" date="2021-06" db="EMBL/GenBank/DDBJ databases">
        <authorList>
            <person name="Kallberg Y."/>
            <person name="Tangrot J."/>
            <person name="Rosling A."/>
        </authorList>
    </citation>
    <scope>NUCLEOTIDE SEQUENCE</scope>
    <source>
        <strain evidence="11">MT106</strain>
    </source>
</reference>
<dbReference type="InterPro" id="IPR001965">
    <property type="entry name" value="Znf_PHD"/>
</dbReference>
<dbReference type="Gene3D" id="3.30.40.10">
    <property type="entry name" value="Zinc/RING finger domain, C3HC4 (zinc finger)"/>
    <property type="match status" value="1"/>
</dbReference>
<feature type="region of interest" description="Disordered" evidence="9">
    <location>
        <begin position="786"/>
        <end position="805"/>
    </location>
</feature>
<comment type="caution">
    <text evidence="11">The sequence shown here is derived from an EMBL/GenBank/DDBJ whole genome shotgun (WGS) entry which is preliminary data.</text>
</comment>
<evidence type="ECO:0000259" key="10">
    <source>
        <dbReference type="PROSITE" id="PS50815"/>
    </source>
</evidence>
<evidence type="ECO:0000313" key="12">
    <source>
        <dbReference type="Proteomes" id="UP000789831"/>
    </source>
</evidence>
<dbReference type="Proteomes" id="UP000789831">
    <property type="component" value="Unassembled WGS sequence"/>
</dbReference>
<dbReference type="PANTHER" id="PTHR48225:SF7">
    <property type="entry name" value="MEIOSIS-SPECIFIC PROTEIN HOP1"/>
    <property type="match status" value="1"/>
</dbReference>
<keyword evidence="3" id="KW-0158">Chromosome</keyword>
<dbReference type="AlphaFoldDB" id="A0A9N9BX66"/>
<keyword evidence="8" id="KW-0469">Meiosis</keyword>
<feature type="region of interest" description="Disordered" evidence="9">
    <location>
        <begin position="762"/>
        <end position="781"/>
    </location>
</feature>
<evidence type="ECO:0000256" key="5">
    <source>
        <dbReference type="ARBA" id="ARBA00022771"/>
    </source>
</evidence>
<dbReference type="GO" id="GO:0005694">
    <property type="term" value="C:chromosome"/>
    <property type="evidence" value="ECO:0007669"/>
    <property type="project" value="UniProtKB-SubCell"/>
</dbReference>
<protein>
    <submittedName>
        <fullName evidence="11">6466_t:CDS:1</fullName>
    </submittedName>
</protein>
<dbReference type="GO" id="GO:0007130">
    <property type="term" value="P:synaptonemal complex assembly"/>
    <property type="evidence" value="ECO:0007669"/>
    <property type="project" value="TreeGrafter"/>
</dbReference>
<keyword evidence="7" id="KW-0539">Nucleus</keyword>
<comment type="subcellular location">
    <subcellularLocation>
        <location evidence="2">Chromosome</location>
    </subcellularLocation>
    <subcellularLocation>
        <location evidence="1">Nucleus</location>
    </subcellularLocation>
</comment>
<proteinExistence type="predicted"/>
<feature type="region of interest" description="Disordered" evidence="9">
    <location>
        <begin position="369"/>
        <end position="414"/>
    </location>
</feature>
<keyword evidence="4" id="KW-0479">Metal-binding</keyword>
<evidence type="ECO:0000256" key="7">
    <source>
        <dbReference type="ARBA" id="ARBA00023242"/>
    </source>
</evidence>
<dbReference type="InterPro" id="IPR036570">
    <property type="entry name" value="HORMA_dom_sf"/>
</dbReference>
<dbReference type="OrthoDB" id="1928087at2759"/>
<organism evidence="11 12">
    <name type="scientific">Ambispora gerdemannii</name>
    <dbReference type="NCBI Taxonomy" id="144530"/>
    <lineage>
        <taxon>Eukaryota</taxon>
        <taxon>Fungi</taxon>
        <taxon>Fungi incertae sedis</taxon>
        <taxon>Mucoromycota</taxon>
        <taxon>Glomeromycotina</taxon>
        <taxon>Glomeromycetes</taxon>
        <taxon>Archaeosporales</taxon>
        <taxon>Ambisporaceae</taxon>
        <taxon>Ambispora</taxon>
    </lineage>
</organism>